<feature type="region of interest" description="Disordered" evidence="3">
    <location>
        <begin position="53"/>
        <end position="178"/>
    </location>
</feature>
<feature type="compositionally biased region" description="Gly residues" evidence="3">
    <location>
        <begin position="317"/>
        <end position="340"/>
    </location>
</feature>
<feature type="compositionally biased region" description="Basic and acidic residues" evidence="3">
    <location>
        <begin position="263"/>
        <end position="316"/>
    </location>
</feature>
<organism evidence="5 6">
    <name type="scientific">Helicocarpus griseus UAMH5409</name>
    <dbReference type="NCBI Taxonomy" id="1447875"/>
    <lineage>
        <taxon>Eukaryota</taxon>
        <taxon>Fungi</taxon>
        <taxon>Dikarya</taxon>
        <taxon>Ascomycota</taxon>
        <taxon>Pezizomycotina</taxon>
        <taxon>Eurotiomycetes</taxon>
        <taxon>Eurotiomycetidae</taxon>
        <taxon>Onygenales</taxon>
        <taxon>Ajellomycetaceae</taxon>
        <taxon>Helicocarpus</taxon>
    </lineage>
</organism>
<dbReference type="InterPro" id="IPR039764">
    <property type="entry name" value="HABP4/SERBP1-like"/>
</dbReference>
<feature type="region of interest" description="Disordered" evidence="3">
    <location>
        <begin position="191"/>
        <end position="214"/>
    </location>
</feature>
<dbReference type="SMART" id="SM01233">
    <property type="entry name" value="HABP4_PAI-RBP1"/>
    <property type="match status" value="1"/>
</dbReference>
<dbReference type="GO" id="GO:0005634">
    <property type="term" value="C:nucleus"/>
    <property type="evidence" value="ECO:0007669"/>
    <property type="project" value="TreeGrafter"/>
</dbReference>
<evidence type="ECO:0000313" key="5">
    <source>
        <dbReference type="EMBL" id="PGH18133.1"/>
    </source>
</evidence>
<feature type="compositionally biased region" description="Basic and acidic residues" evidence="3">
    <location>
        <begin position="230"/>
        <end position="249"/>
    </location>
</feature>
<evidence type="ECO:0000259" key="4">
    <source>
        <dbReference type="SMART" id="SM01233"/>
    </source>
</evidence>
<feature type="compositionally biased region" description="Basic and acidic residues" evidence="3">
    <location>
        <begin position="55"/>
        <end position="81"/>
    </location>
</feature>
<name>A0A2B7YAS0_9EURO</name>
<feature type="domain" description="Hyaluronan/mRNA-binding protein" evidence="4">
    <location>
        <begin position="146"/>
        <end position="242"/>
    </location>
</feature>
<comment type="caution">
    <text evidence="5">The sequence shown here is derived from an EMBL/GenBank/DDBJ whole genome shotgun (WGS) entry which is preliminary data.</text>
</comment>
<dbReference type="AlphaFoldDB" id="A0A2B7YAS0"/>
<dbReference type="GO" id="GO:0005737">
    <property type="term" value="C:cytoplasm"/>
    <property type="evidence" value="ECO:0007669"/>
    <property type="project" value="UniProtKB-SubCell"/>
</dbReference>
<dbReference type="EMBL" id="PDNB01000006">
    <property type="protein sequence ID" value="PGH18133.1"/>
    <property type="molecule type" value="Genomic_DNA"/>
</dbReference>
<dbReference type="PANTHER" id="PTHR12299:SF17">
    <property type="entry name" value="AT19571P-RELATED"/>
    <property type="match status" value="1"/>
</dbReference>
<accession>A0A2B7YAS0</accession>
<protein>
    <recommendedName>
        <fullName evidence="4">Hyaluronan/mRNA-binding protein domain-containing protein</fullName>
    </recommendedName>
</protein>
<sequence>MAQKKVLQQTANGHCELVLGELMEQCKELNLVKAIRINSTYNLYELLGNDPELDPDLKEPEPPTRAIDKPVARHGKRDAPAEPRAAAAPTSTRGGRGGRGGRFAGNEQAFRDREAGSRTNRGKVVEANPRDVPTGVVKNRDVRGNLLREDRHNRQDRTVTHKQADQGWGATSGESNLRDEQIGEAIAQTEEKEAAAAGEGNAVEAEPEPEDKAKSYAEYLAEQAAQRNEELGVKAARKPNEGVKEDKKWANAKPLTRDEEEEAYIKGKEEKARREKARKEKAYLEVDMRFVEPPRGGREGGRGGRGRGGRDGERGGRGGGRGRGGEFRGGAPRGGRGGPAGPSVSVDEKNFPALGGK</sequence>
<reference evidence="5 6" key="1">
    <citation type="submission" date="2017-10" db="EMBL/GenBank/DDBJ databases">
        <title>Comparative genomics in systemic dimorphic fungi from Ajellomycetaceae.</title>
        <authorList>
            <person name="Munoz J.F."/>
            <person name="Mcewen J.G."/>
            <person name="Clay O.K."/>
            <person name="Cuomo C.A."/>
        </authorList>
    </citation>
    <scope>NUCLEOTIDE SEQUENCE [LARGE SCALE GENOMIC DNA]</scope>
    <source>
        <strain evidence="5 6">UAMH5409</strain>
    </source>
</reference>
<dbReference type="InterPro" id="IPR006861">
    <property type="entry name" value="HABP4_PAIRBP1-bd"/>
</dbReference>
<dbReference type="GO" id="GO:0003723">
    <property type="term" value="F:RNA binding"/>
    <property type="evidence" value="ECO:0007669"/>
    <property type="project" value="InterPro"/>
</dbReference>
<dbReference type="Pfam" id="PF09598">
    <property type="entry name" value="Stm1_N"/>
    <property type="match status" value="1"/>
</dbReference>
<evidence type="ECO:0000256" key="2">
    <source>
        <dbReference type="ARBA" id="ARBA00022490"/>
    </source>
</evidence>
<dbReference type="Proteomes" id="UP000223968">
    <property type="component" value="Unassembled WGS sequence"/>
</dbReference>
<evidence type="ECO:0000256" key="3">
    <source>
        <dbReference type="SAM" id="MobiDB-lite"/>
    </source>
</evidence>
<feature type="compositionally biased region" description="Low complexity" evidence="3">
    <location>
        <begin position="195"/>
        <end position="204"/>
    </location>
</feature>
<dbReference type="InterPro" id="IPR019084">
    <property type="entry name" value="STM1-like_N"/>
</dbReference>
<dbReference type="STRING" id="1447875.A0A2B7YAS0"/>
<feature type="compositionally biased region" description="Basic and acidic residues" evidence="3">
    <location>
        <begin position="138"/>
        <end position="164"/>
    </location>
</feature>
<feature type="compositionally biased region" description="Gly residues" evidence="3">
    <location>
        <begin position="94"/>
        <end position="103"/>
    </location>
</feature>
<comment type="subcellular location">
    <subcellularLocation>
        <location evidence="1">Cytoplasm</location>
    </subcellularLocation>
</comment>
<gene>
    <name evidence="5" type="ORF">AJ79_00762</name>
</gene>
<dbReference type="PANTHER" id="PTHR12299">
    <property type="entry name" value="HYALURONIC ACID-BINDING PROTEIN 4"/>
    <property type="match status" value="1"/>
</dbReference>
<dbReference type="Gene3D" id="6.10.140.1040">
    <property type="match status" value="1"/>
</dbReference>
<keyword evidence="6" id="KW-1185">Reference proteome</keyword>
<keyword evidence="2" id="KW-0963">Cytoplasm</keyword>
<evidence type="ECO:0000256" key="1">
    <source>
        <dbReference type="ARBA" id="ARBA00004496"/>
    </source>
</evidence>
<evidence type="ECO:0000313" key="6">
    <source>
        <dbReference type="Proteomes" id="UP000223968"/>
    </source>
</evidence>
<feature type="compositionally biased region" description="Low complexity" evidence="3">
    <location>
        <begin position="82"/>
        <end position="93"/>
    </location>
</feature>
<feature type="region of interest" description="Disordered" evidence="3">
    <location>
        <begin position="230"/>
        <end position="357"/>
    </location>
</feature>
<proteinExistence type="predicted"/>
<dbReference type="OrthoDB" id="5426471at2759"/>